<gene>
    <name evidence="2" type="ORF">D9758_016861</name>
</gene>
<dbReference type="AlphaFoldDB" id="A0A8H5CE83"/>
<keyword evidence="1" id="KW-0472">Membrane</keyword>
<dbReference type="Gene3D" id="2.130.10.10">
    <property type="entry name" value="YVTN repeat-like/Quinoprotein amine dehydrogenase"/>
    <property type="match status" value="1"/>
</dbReference>
<name>A0A8H5CE83_9AGAR</name>
<dbReference type="EMBL" id="JAACJM010000178">
    <property type="protein sequence ID" value="KAF5340146.1"/>
    <property type="molecule type" value="Genomic_DNA"/>
</dbReference>
<organism evidence="2 3">
    <name type="scientific">Tetrapyrgos nigripes</name>
    <dbReference type="NCBI Taxonomy" id="182062"/>
    <lineage>
        <taxon>Eukaryota</taxon>
        <taxon>Fungi</taxon>
        <taxon>Dikarya</taxon>
        <taxon>Basidiomycota</taxon>
        <taxon>Agaricomycotina</taxon>
        <taxon>Agaricomycetes</taxon>
        <taxon>Agaricomycetidae</taxon>
        <taxon>Agaricales</taxon>
        <taxon>Marasmiineae</taxon>
        <taxon>Marasmiaceae</taxon>
        <taxon>Tetrapyrgos</taxon>
    </lineage>
</organism>
<dbReference type="OrthoDB" id="3238562at2759"/>
<keyword evidence="3" id="KW-1185">Reference proteome</keyword>
<comment type="caution">
    <text evidence="2">The sequence shown here is derived from an EMBL/GenBank/DDBJ whole genome shotgun (WGS) entry which is preliminary data.</text>
</comment>
<dbReference type="InterPro" id="IPR015943">
    <property type="entry name" value="WD40/YVTN_repeat-like_dom_sf"/>
</dbReference>
<reference evidence="2 3" key="1">
    <citation type="journal article" date="2020" name="ISME J.">
        <title>Uncovering the hidden diversity of litter-decomposition mechanisms in mushroom-forming fungi.</title>
        <authorList>
            <person name="Floudas D."/>
            <person name="Bentzer J."/>
            <person name="Ahren D."/>
            <person name="Johansson T."/>
            <person name="Persson P."/>
            <person name="Tunlid A."/>
        </authorList>
    </citation>
    <scope>NUCLEOTIDE SEQUENCE [LARGE SCALE GENOMIC DNA]</scope>
    <source>
        <strain evidence="2 3">CBS 291.85</strain>
    </source>
</reference>
<dbReference type="InterPro" id="IPR036322">
    <property type="entry name" value="WD40_repeat_dom_sf"/>
</dbReference>
<dbReference type="Proteomes" id="UP000559256">
    <property type="component" value="Unassembled WGS sequence"/>
</dbReference>
<feature type="transmembrane region" description="Helical" evidence="1">
    <location>
        <begin position="324"/>
        <end position="341"/>
    </location>
</feature>
<keyword evidence="1" id="KW-1133">Transmembrane helix</keyword>
<accession>A0A8H5CE83</accession>
<proteinExistence type="predicted"/>
<feature type="transmembrane region" description="Helical" evidence="1">
    <location>
        <begin position="347"/>
        <end position="369"/>
    </location>
</feature>
<keyword evidence="1" id="KW-0812">Transmembrane</keyword>
<dbReference type="SUPFAM" id="SSF50978">
    <property type="entry name" value="WD40 repeat-like"/>
    <property type="match status" value="1"/>
</dbReference>
<evidence type="ECO:0000313" key="2">
    <source>
        <dbReference type="EMBL" id="KAF5340146.1"/>
    </source>
</evidence>
<sequence>MFWKTPYTKFATLSGPQNAILSVSFSVDGDFVAAAAVVTIWDLKTSQAVPTPHLPYEPNERKHIHCSSAWLFFEAGEKHVFIFGNMAGQVTLWHWDGHDHQMFRVSGNQSVYCNEPEQVMSMDVLQARVPANKDTFFVTSTNDYSVSVWKLDSSLELSNVFKADLPPDFIPWTVQFSRASCTVFAFSKTGGSFLQLNGKSGELAWIKKEGLKRMDSVALNEGCYVANAKQIGFAEEGSMIVVGTDYSSAEVFSLDTGRRVQSLPYPGRSLVHYIATLTLPSSYLVAIAGSTKSQPAQVVIFTKKRFVSKPGSFLHPSEYIGRRGWIAFICFMLAVFCIMFFNYYPNFFLFGIEFSVYPLGLGLHGFVYIPCLSKYMWSWQNSNVIDAAVIANLASTVTVIEPAFSTVTVIEPAFFTVTVIREDFVTVIEQVTHTVFEAVPVTFTFTSATTIVPMCPTVISTISVTKTHLDEVDNVTETIAPTVINTMSVTKTHPDEVDYVTETVALD</sequence>
<evidence type="ECO:0000313" key="3">
    <source>
        <dbReference type="Proteomes" id="UP000559256"/>
    </source>
</evidence>
<protein>
    <submittedName>
        <fullName evidence="2">Uncharacterized protein</fullName>
    </submittedName>
</protein>
<evidence type="ECO:0000256" key="1">
    <source>
        <dbReference type="SAM" id="Phobius"/>
    </source>
</evidence>